<evidence type="ECO:0000256" key="9">
    <source>
        <dbReference type="ARBA" id="ARBA00023237"/>
    </source>
</evidence>
<dbReference type="GO" id="GO:0009986">
    <property type="term" value="C:cell surface"/>
    <property type="evidence" value="ECO:0007669"/>
    <property type="project" value="UniProtKB-SubCell"/>
</dbReference>
<evidence type="ECO:0000256" key="6">
    <source>
        <dbReference type="ARBA" id="ARBA00022729"/>
    </source>
</evidence>
<evidence type="ECO:0000259" key="11">
    <source>
        <dbReference type="Pfam" id="PF03895"/>
    </source>
</evidence>
<evidence type="ECO:0000256" key="10">
    <source>
        <dbReference type="SAM" id="Coils"/>
    </source>
</evidence>
<evidence type="ECO:0000256" key="7">
    <source>
        <dbReference type="ARBA" id="ARBA00022927"/>
    </source>
</evidence>
<gene>
    <name evidence="13" type="ORF">F959_01192</name>
</gene>
<dbReference type="InterPro" id="IPR011049">
    <property type="entry name" value="Serralysin-like_metalloprot_C"/>
</dbReference>
<dbReference type="Gene3D" id="2.150.10.10">
    <property type="entry name" value="Serralysin-like metalloprotease, C-terminal"/>
    <property type="match status" value="1"/>
</dbReference>
<evidence type="ECO:0000256" key="1">
    <source>
        <dbReference type="ARBA" id="ARBA00004241"/>
    </source>
</evidence>
<name>N8YLG6_ACIVR</name>
<evidence type="ECO:0000256" key="8">
    <source>
        <dbReference type="ARBA" id="ARBA00023136"/>
    </source>
</evidence>
<dbReference type="InterPro" id="IPR008640">
    <property type="entry name" value="Adhesin_Head_dom"/>
</dbReference>
<evidence type="ECO:0000256" key="2">
    <source>
        <dbReference type="ARBA" id="ARBA00004442"/>
    </source>
</evidence>
<comment type="subcellular location">
    <subcellularLocation>
        <location evidence="2">Cell outer membrane</location>
    </subcellularLocation>
    <subcellularLocation>
        <location evidence="1">Cell surface</location>
    </subcellularLocation>
</comment>
<feature type="domain" description="Trimeric autotransporter adhesin YadA-like head" evidence="12">
    <location>
        <begin position="392"/>
        <end position="415"/>
    </location>
</feature>
<dbReference type="AlphaFoldDB" id="N8YLG6"/>
<keyword evidence="4" id="KW-1134">Transmembrane beta strand</keyword>
<organism evidence="13 14">
    <name type="scientific">Acinetobacter venetianus (strain ATCC 31012 / DSM 23050 / BCRC 14357 / CCUG 45561 / CIP 110063 / KCTC 2702 / LMG 19082 / RAG-1)</name>
    <dbReference type="NCBI Taxonomy" id="1191460"/>
    <lineage>
        <taxon>Bacteria</taxon>
        <taxon>Pseudomonadati</taxon>
        <taxon>Pseudomonadota</taxon>
        <taxon>Gammaproteobacteria</taxon>
        <taxon>Moraxellales</taxon>
        <taxon>Moraxellaceae</taxon>
        <taxon>Acinetobacter</taxon>
    </lineage>
</organism>
<dbReference type="Proteomes" id="UP000018445">
    <property type="component" value="Unassembled WGS sequence"/>
</dbReference>
<dbReference type="SUPFAM" id="SSF54523">
    <property type="entry name" value="Pili subunits"/>
    <property type="match status" value="1"/>
</dbReference>
<evidence type="ECO:0008006" key="15">
    <source>
        <dbReference type="Google" id="ProtNLM"/>
    </source>
</evidence>
<dbReference type="Pfam" id="PF03895">
    <property type="entry name" value="YadA_anchor"/>
    <property type="match status" value="1"/>
</dbReference>
<keyword evidence="8" id="KW-0472">Membrane</keyword>
<proteinExistence type="predicted"/>
<evidence type="ECO:0000256" key="3">
    <source>
        <dbReference type="ARBA" id="ARBA00022448"/>
    </source>
</evidence>
<dbReference type="InterPro" id="IPR005594">
    <property type="entry name" value="YadA_C"/>
</dbReference>
<evidence type="ECO:0000313" key="13">
    <source>
        <dbReference type="EMBL" id="ENV37672.1"/>
    </source>
</evidence>
<dbReference type="Pfam" id="PF05658">
    <property type="entry name" value="YadA_head"/>
    <property type="match status" value="2"/>
</dbReference>
<evidence type="ECO:0000256" key="4">
    <source>
        <dbReference type="ARBA" id="ARBA00022452"/>
    </source>
</evidence>
<keyword evidence="14" id="KW-1185">Reference proteome</keyword>
<dbReference type="HOGENOM" id="CLU_435252_0_0_6"/>
<dbReference type="InterPro" id="IPR045584">
    <property type="entry name" value="Pilin-like"/>
</dbReference>
<comment type="caution">
    <text evidence="13">The sequence shown here is derived from an EMBL/GenBank/DDBJ whole genome shotgun (WGS) entry which is preliminary data.</text>
</comment>
<keyword evidence="6" id="KW-0732">Signal</keyword>
<feature type="domain" description="Trimeric autotransporter adhesin YadA-like C-terminal membrane anchor" evidence="11">
    <location>
        <begin position="570"/>
        <end position="625"/>
    </location>
</feature>
<feature type="coiled-coil region" evidence="10">
    <location>
        <begin position="524"/>
        <end position="551"/>
    </location>
</feature>
<keyword evidence="5" id="KW-0812">Transmembrane</keyword>
<keyword evidence="9" id="KW-0998">Cell outer membrane</keyword>
<reference evidence="13 14" key="1">
    <citation type="submission" date="2013-02" db="EMBL/GenBank/DDBJ databases">
        <title>The Genome Sequence of Acinetobacter venetianus CIP 110063.</title>
        <authorList>
            <consortium name="The Broad Institute Genome Sequencing Platform"/>
            <consortium name="The Broad Institute Genome Sequencing Center for Infectious Disease"/>
            <person name="Cerqueira G."/>
            <person name="Feldgarden M."/>
            <person name="Courvalin P."/>
            <person name="Perichon B."/>
            <person name="Grillot-Courvalin C."/>
            <person name="Clermont D."/>
            <person name="Rocha E."/>
            <person name="Yoon E.-J."/>
            <person name="Nemec A."/>
            <person name="Walker B."/>
            <person name="Young S.K."/>
            <person name="Zeng Q."/>
            <person name="Gargeya S."/>
            <person name="Fitzgerald M."/>
            <person name="Haas B."/>
            <person name="Abouelleil A."/>
            <person name="Alvarado L."/>
            <person name="Arachchi H.M."/>
            <person name="Berlin A.M."/>
            <person name="Chapman S.B."/>
            <person name="Dewar J."/>
            <person name="Goldberg J."/>
            <person name="Griggs A."/>
            <person name="Gujja S."/>
            <person name="Hansen M."/>
            <person name="Howarth C."/>
            <person name="Imamovic A."/>
            <person name="Larimer J."/>
            <person name="McCowan C."/>
            <person name="Murphy C."/>
            <person name="Neiman D."/>
            <person name="Pearson M."/>
            <person name="Priest M."/>
            <person name="Roberts A."/>
            <person name="Saif S."/>
            <person name="Shea T."/>
            <person name="Sisk P."/>
            <person name="Sykes S."/>
            <person name="Wortman J."/>
            <person name="Nusbaum C."/>
            <person name="Birren B."/>
        </authorList>
    </citation>
    <scope>NUCLEOTIDE SEQUENCE [LARGE SCALE GENOMIC DNA]</scope>
    <source>
        <strain evidence="14">ATCC 31012 / DSM 23050 / BCRC 14357 / CCUG 45561 / CIP 110063 / KCTC 2702 / LMG 19082 / RAG-1</strain>
    </source>
</reference>
<accession>N8YLG6</accession>
<dbReference type="RefSeq" id="WP_004878356.1">
    <property type="nucleotide sequence ID" value="NZ_AKIQ01000036.1"/>
</dbReference>
<sequence>MNQVNKIINFRNIDSFGVIFKLNRLTVALVAFIAGNTAFALEDTSFTVKVDGLTYTQIGMKNKRFSTTEKEGYIQTGYIKADEIQAGTLIATDGLTTKSLFVTEKLTASGAFLKNIDAGSTNINHVIDAVRDDQAVNFKQLKEQDAQTLADAKTYIDDTTTALRAEVTAETERLDQEIAKVTNGDVQTLADAKAYTDNTATTLRSEAATESARLDKAIVDGNTSTLANAKTYTDNIATTLRSEAATESARLDKAIADGNASTLASANKTTADMATAIRNEVKDTNAKTLADAKAHTNSIAATTLNNAKQYTDQSSSSVLEQAKAYTDANANGSPFVALQSNDGDELAKAEGMQSIAIGVGAVAQGEQSIAIGVGNQVTGNHSGAIGDPNVVSGNASYAVGNNNTVNGDNTFVLGNDINTNATNAVVLGNASTSDRDNTVSVGSVGGERQVIHVAAATADSDAVNLKQMNMADTATLVSAKMHTDNTATTLRHEAAVESTRVNKAIVDGDKATLASAKGYTDTRVATFDRSINQLNNRVNQLNTRVDDIERTAYRGIAIALAAQQAVPSIQPGQVAVFGGVGHYEGETAGSIGVVTSFTDRISASGALGFAGGNEFGGRVGVAYVFGGK</sequence>
<keyword evidence="3" id="KW-0813">Transport</keyword>
<dbReference type="GO" id="GO:0009279">
    <property type="term" value="C:cell outer membrane"/>
    <property type="evidence" value="ECO:0007669"/>
    <property type="project" value="UniProtKB-SubCell"/>
</dbReference>
<feature type="domain" description="Trimeric autotransporter adhesin YadA-like head" evidence="12">
    <location>
        <begin position="349"/>
        <end position="373"/>
    </location>
</feature>
<evidence type="ECO:0000256" key="5">
    <source>
        <dbReference type="ARBA" id="ARBA00022692"/>
    </source>
</evidence>
<dbReference type="GeneID" id="86583317"/>
<evidence type="ECO:0000259" key="12">
    <source>
        <dbReference type="Pfam" id="PF05658"/>
    </source>
</evidence>
<dbReference type="GO" id="GO:0015031">
    <property type="term" value="P:protein transport"/>
    <property type="evidence" value="ECO:0007669"/>
    <property type="project" value="UniProtKB-KW"/>
</dbReference>
<dbReference type="EMBL" id="APPO01000009">
    <property type="protein sequence ID" value="ENV37672.1"/>
    <property type="molecule type" value="Genomic_DNA"/>
</dbReference>
<dbReference type="SUPFAM" id="SSF101967">
    <property type="entry name" value="Adhesin YadA, collagen-binding domain"/>
    <property type="match status" value="1"/>
</dbReference>
<dbReference type="OrthoDB" id="6713166at2"/>
<keyword evidence="10" id="KW-0175">Coiled coil</keyword>
<dbReference type="eggNOG" id="COG5295">
    <property type="taxonomic scope" value="Bacteria"/>
</dbReference>
<dbReference type="Gene3D" id="3.30.1300.30">
    <property type="entry name" value="GSPII I/J protein-like"/>
    <property type="match status" value="1"/>
</dbReference>
<keyword evidence="7" id="KW-0653">Protein transport</keyword>
<dbReference type="PATRIC" id="fig|1191460.12.peg.1174"/>
<protein>
    <recommendedName>
        <fullName evidence="15">Trimeric autotransporter adhesin YadA-like C-terminal membrane anchor domain-containing protein</fullName>
    </recommendedName>
</protein>
<dbReference type="CDD" id="cd12820">
    <property type="entry name" value="LbR_YadA-like"/>
    <property type="match status" value="1"/>
</dbReference>
<evidence type="ECO:0000313" key="14">
    <source>
        <dbReference type="Proteomes" id="UP000018445"/>
    </source>
</evidence>